<evidence type="ECO:0000256" key="8">
    <source>
        <dbReference type="SAM" id="Phobius"/>
    </source>
</evidence>
<dbReference type="EMBL" id="JBHRTF010000002">
    <property type="protein sequence ID" value="MFC3114447.1"/>
    <property type="molecule type" value="Genomic_DNA"/>
</dbReference>
<dbReference type="Pfam" id="PF02447">
    <property type="entry name" value="GntP_permease"/>
    <property type="match status" value="1"/>
</dbReference>
<feature type="transmembrane region" description="Helical" evidence="8">
    <location>
        <begin position="412"/>
        <end position="436"/>
    </location>
</feature>
<feature type="transmembrane region" description="Helical" evidence="8">
    <location>
        <begin position="96"/>
        <end position="124"/>
    </location>
</feature>
<feature type="transmembrane region" description="Helical" evidence="8">
    <location>
        <begin position="257"/>
        <end position="277"/>
    </location>
</feature>
<evidence type="ECO:0000256" key="5">
    <source>
        <dbReference type="ARBA" id="ARBA00022989"/>
    </source>
</evidence>
<feature type="transmembrane region" description="Helical" evidence="8">
    <location>
        <begin position="174"/>
        <end position="193"/>
    </location>
</feature>
<evidence type="ECO:0000256" key="4">
    <source>
        <dbReference type="ARBA" id="ARBA00022692"/>
    </source>
</evidence>
<evidence type="ECO:0000256" key="1">
    <source>
        <dbReference type="ARBA" id="ARBA00004651"/>
    </source>
</evidence>
<keyword evidence="6 8" id="KW-0472">Membrane</keyword>
<comment type="similarity">
    <text evidence="7">Belongs to the GntP permease family.</text>
</comment>
<comment type="subcellular location">
    <subcellularLocation>
        <location evidence="1">Cell membrane</location>
        <topology evidence="1">Multi-pass membrane protein</topology>
    </subcellularLocation>
</comment>
<evidence type="ECO:0000256" key="3">
    <source>
        <dbReference type="ARBA" id="ARBA00022475"/>
    </source>
</evidence>
<feature type="transmembrane region" description="Helical" evidence="8">
    <location>
        <begin position="336"/>
        <end position="365"/>
    </location>
</feature>
<keyword evidence="5 8" id="KW-1133">Transmembrane helix</keyword>
<gene>
    <name evidence="9" type="ORF">ACFODX_02690</name>
</gene>
<feature type="transmembrane region" description="Helical" evidence="8">
    <location>
        <begin position="55"/>
        <end position="76"/>
    </location>
</feature>
<dbReference type="NCBIfam" id="TIGR00791">
    <property type="entry name" value="gntP"/>
    <property type="match status" value="1"/>
</dbReference>
<feature type="transmembrane region" description="Helical" evidence="8">
    <location>
        <begin position="377"/>
        <end position="400"/>
    </location>
</feature>
<evidence type="ECO:0000256" key="2">
    <source>
        <dbReference type="ARBA" id="ARBA00022448"/>
    </source>
</evidence>
<dbReference type="PIRSF" id="PIRSF002746">
    <property type="entry name" value="Gluconate_transporter"/>
    <property type="match status" value="1"/>
</dbReference>
<feature type="transmembrane region" description="Helical" evidence="8">
    <location>
        <begin position="298"/>
        <end position="316"/>
    </location>
</feature>
<keyword evidence="3" id="KW-1003">Cell membrane</keyword>
<dbReference type="PANTHER" id="PTHR30354:SF22">
    <property type="entry name" value="HIGH-AFFINITY GLUCONATE TRANSPORTER"/>
    <property type="match status" value="1"/>
</dbReference>
<organism evidence="9 10">
    <name type="scientific">Cellvibrio fontiphilus</name>
    <dbReference type="NCBI Taxonomy" id="1815559"/>
    <lineage>
        <taxon>Bacteria</taxon>
        <taxon>Pseudomonadati</taxon>
        <taxon>Pseudomonadota</taxon>
        <taxon>Gammaproteobacteria</taxon>
        <taxon>Cellvibrionales</taxon>
        <taxon>Cellvibrionaceae</taxon>
        <taxon>Cellvibrio</taxon>
    </lineage>
</organism>
<name>A0ABV7FAK1_9GAMM</name>
<accession>A0ABV7FAK1</accession>
<evidence type="ECO:0000313" key="9">
    <source>
        <dbReference type="EMBL" id="MFC3114447.1"/>
    </source>
</evidence>
<feature type="transmembrane region" description="Helical" evidence="8">
    <location>
        <begin position="136"/>
        <end position="154"/>
    </location>
</feature>
<sequence length="437" mass="45927">MAIAAVVIAILILVILITGVKLNPFLAFLVSSIAAAVMLGIPLEKIPGVIETGIGSILGSLAVILCVGAMFGKLVAESGAAQQISSSLMRWCGKKYITWALMLTGFIVGLPLFYNVGFVLLVPLVFSVMYQTKLPAVYLGIPLLAALSVTHGFLPPHPSPVALIPQFGADMGTTLFYGIIVAIPTMIIAGPIFSARLKNIRSTPLATFEPTDLPSDQLPGIANSFFTSLLPVVMIALSSLAIYLLPGAIAQTPWVQLLSNSMIVLLIALALATYTLGIKRGMSMARVMAIYGDAIKDIAVILLIVAGAGALKQVMVESGVSEQLAYSLKTVALNPLVLAWLIATIIRIALGSATVAGLTAAGIVAPIIPLTGADPNLMVLAIGAGSLMCSHVNDSGFWMYKEYFNLSIKDTFKSWTLMETIVGVVGLMGVLVLDIFV</sequence>
<evidence type="ECO:0000256" key="6">
    <source>
        <dbReference type="ARBA" id="ARBA00023136"/>
    </source>
</evidence>
<feature type="transmembrane region" description="Helical" evidence="8">
    <location>
        <begin position="26"/>
        <end position="43"/>
    </location>
</feature>
<protein>
    <submittedName>
        <fullName evidence="9">Gluconate:H+ symporter</fullName>
    </submittedName>
</protein>
<feature type="transmembrane region" description="Helical" evidence="8">
    <location>
        <begin position="225"/>
        <end position="245"/>
    </location>
</feature>
<reference evidence="10" key="1">
    <citation type="journal article" date="2019" name="Int. J. Syst. Evol. Microbiol.">
        <title>The Global Catalogue of Microorganisms (GCM) 10K type strain sequencing project: providing services to taxonomists for standard genome sequencing and annotation.</title>
        <authorList>
            <consortium name="The Broad Institute Genomics Platform"/>
            <consortium name="The Broad Institute Genome Sequencing Center for Infectious Disease"/>
            <person name="Wu L."/>
            <person name="Ma J."/>
        </authorList>
    </citation>
    <scope>NUCLEOTIDE SEQUENCE [LARGE SCALE GENOMIC DNA]</scope>
    <source>
        <strain evidence="10">KCTC 52237</strain>
    </source>
</reference>
<keyword evidence="4 8" id="KW-0812">Transmembrane</keyword>
<proteinExistence type="inferred from homology"/>
<evidence type="ECO:0000256" key="7">
    <source>
        <dbReference type="ARBA" id="ARBA00049663"/>
    </source>
</evidence>
<comment type="caution">
    <text evidence="9">The sequence shown here is derived from an EMBL/GenBank/DDBJ whole genome shotgun (WGS) entry which is preliminary data.</text>
</comment>
<keyword evidence="2" id="KW-0813">Transport</keyword>
<dbReference type="PANTHER" id="PTHR30354">
    <property type="entry name" value="GNT FAMILY GLUCONATE TRANSPORTER"/>
    <property type="match status" value="1"/>
</dbReference>
<keyword evidence="10" id="KW-1185">Reference proteome</keyword>
<dbReference type="InterPro" id="IPR003474">
    <property type="entry name" value="Glcn_transporter"/>
</dbReference>
<dbReference type="Proteomes" id="UP001595555">
    <property type="component" value="Unassembled WGS sequence"/>
</dbReference>
<evidence type="ECO:0000313" key="10">
    <source>
        <dbReference type="Proteomes" id="UP001595555"/>
    </source>
</evidence>
<dbReference type="RefSeq" id="WP_378115797.1">
    <property type="nucleotide sequence ID" value="NZ_JBHRTF010000002.1"/>
</dbReference>